<evidence type="ECO:0000256" key="5">
    <source>
        <dbReference type="ARBA" id="ARBA00022552"/>
    </source>
</evidence>
<evidence type="ECO:0000256" key="7">
    <source>
        <dbReference type="ARBA" id="ARBA00022679"/>
    </source>
</evidence>
<evidence type="ECO:0000256" key="8">
    <source>
        <dbReference type="ARBA" id="ARBA00022691"/>
    </source>
</evidence>
<evidence type="ECO:0000256" key="3">
    <source>
        <dbReference type="ARBA" id="ARBA00012328"/>
    </source>
</evidence>
<keyword evidence="8" id="KW-0949">S-adenosyl-L-methionine</keyword>
<dbReference type="GO" id="GO:0005737">
    <property type="term" value="C:cytoplasm"/>
    <property type="evidence" value="ECO:0007669"/>
    <property type="project" value="UniProtKB-SubCell"/>
</dbReference>
<dbReference type="SUPFAM" id="SSF75217">
    <property type="entry name" value="alpha/beta knot"/>
    <property type="match status" value="1"/>
</dbReference>
<dbReference type="NCBIfam" id="TIGR00046">
    <property type="entry name" value="RsmE family RNA methyltransferase"/>
    <property type="match status" value="1"/>
</dbReference>
<evidence type="ECO:0000256" key="1">
    <source>
        <dbReference type="ARBA" id="ARBA00004496"/>
    </source>
</evidence>
<evidence type="ECO:0000256" key="2">
    <source>
        <dbReference type="ARBA" id="ARBA00005528"/>
    </source>
</evidence>
<evidence type="ECO:0000313" key="12">
    <source>
        <dbReference type="EMBL" id="SFV51180.1"/>
    </source>
</evidence>
<keyword evidence="5" id="KW-0698">rRNA processing</keyword>
<dbReference type="InterPro" id="IPR046886">
    <property type="entry name" value="RsmE_MTase_dom"/>
</dbReference>
<evidence type="ECO:0000259" key="11">
    <source>
        <dbReference type="Pfam" id="PF04452"/>
    </source>
</evidence>
<dbReference type="InterPro" id="IPR029028">
    <property type="entry name" value="Alpha/beta_knot_MTases"/>
</dbReference>
<proteinExistence type="inferred from homology"/>
<dbReference type="PANTHER" id="PTHR30027">
    <property type="entry name" value="RIBOSOMAL RNA SMALL SUBUNIT METHYLTRANSFERASE E"/>
    <property type="match status" value="1"/>
</dbReference>
<evidence type="ECO:0000256" key="10">
    <source>
        <dbReference type="ARBA" id="ARBA00047944"/>
    </source>
</evidence>
<evidence type="ECO:0000256" key="4">
    <source>
        <dbReference type="ARBA" id="ARBA00022490"/>
    </source>
</evidence>
<sequence length="223" mass="25355">MIYIFDENAGAAELTLKGELYKYLIKVRRHSIGDVLSFRNKESIATLFKYKIITLEPRVAILELISAEVLEVNPSKELHVAWCVIDPKSVEKVLASLCEIGVSHISFIGCDRSQKNFKIDFKRYDRIVEASMQQSGRTSLMTFDTYKNIPAFIEDFPDTKVFDFTQNILEDSSDFVRVLIGCEGGFSANEKKYLESQEVFRLNSKMVLRSESAVMAVASKILL</sequence>
<dbReference type="GO" id="GO:0070475">
    <property type="term" value="P:rRNA base methylation"/>
    <property type="evidence" value="ECO:0007669"/>
    <property type="project" value="TreeGrafter"/>
</dbReference>
<comment type="function">
    <text evidence="9">Specifically methylates the N3 position of the uracil ring of uridine 1498 (m3U1498) in 16S rRNA. Acts on the fully assembled 30S ribosomal subunit.</text>
</comment>
<comment type="catalytic activity">
    <reaction evidence="10">
        <text>uridine(1498) in 16S rRNA + S-adenosyl-L-methionine = N(3)-methyluridine(1498) in 16S rRNA + S-adenosyl-L-homocysteine + H(+)</text>
        <dbReference type="Rhea" id="RHEA:42920"/>
        <dbReference type="Rhea" id="RHEA-COMP:10283"/>
        <dbReference type="Rhea" id="RHEA-COMP:10284"/>
        <dbReference type="ChEBI" id="CHEBI:15378"/>
        <dbReference type="ChEBI" id="CHEBI:57856"/>
        <dbReference type="ChEBI" id="CHEBI:59789"/>
        <dbReference type="ChEBI" id="CHEBI:65315"/>
        <dbReference type="ChEBI" id="CHEBI:74502"/>
        <dbReference type="EC" id="2.1.1.193"/>
    </reaction>
</comment>
<protein>
    <recommendedName>
        <fullName evidence="3">16S rRNA (uracil(1498)-N(3))-methyltransferase</fullName>
        <ecNumber evidence="3">2.1.1.193</ecNumber>
    </recommendedName>
</protein>
<dbReference type="PANTHER" id="PTHR30027:SF3">
    <property type="entry name" value="16S RRNA (URACIL(1498)-N(3))-METHYLTRANSFERASE"/>
    <property type="match status" value="1"/>
</dbReference>
<organism evidence="12">
    <name type="scientific">hydrothermal vent metagenome</name>
    <dbReference type="NCBI Taxonomy" id="652676"/>
    <lineage>
        <taxon>unclassified sequences</taxon>
        <taxon>metagenomes</taxon>
        <taxon>ecological metagenomes</taxon>
    </lineage>
</organism>
<reference evidence="12" key="1">
    <citation type="submission" date="2016-10" db="EMBL/GenBank/DDBJ databases">
        <authorList>
            <person name="de Groot N.N."/>
        </authorList>
    </citation>
    <scope>NUCLEOTIDE SEQUENCE</scope>
</reference>
<dbReference type="PIRSF" id="PIRSF015601">
    <property type="entry name" value="MTase_slr0722"/>
    <property type="match status" value="1"/>
</dbReference>
<evidence type="ECO:0000256" key="9">
    <source>
        <dbReference type="ARBA" id="ARBA00025699"/>
    </source>
</evidence>
<feature type="domain" description="Ribosomal RNA small subunit methyltransferase E methyltransferase" evidence="11">
    <location>
        <begin position="76"/>
        <end position="221"/>
    </location>
</feature>
<dbReference type="AlphaFoldDB" id="A0A1W1BC48"/>
<dbReference type="NCBIfam" id="NF008695">
    <property type="entry name" value="PRK11713.3-3"/>
    <property type="match status" value="1"/>
</dbReference>
<comment type="subcellular location">
    <subcellularLocation>
        <location evidence="1">Cytoplasm</location>
    </subcellularLocation>
</comment>
<dbReference type="Pfam" id="PF04452">
    <property type="entry name" value="Methyltrans_RNA"/>
    <property type="match status" value="1"/>
</dbReference>
<keyword evidence="4" id="KW-0963">Cytoplasm</keyword>
<evidence type="ECO:0000256" key="6">
    <source>
        <dbReference type="ARBA" id="ARBA00022603"/>
    </source>
</evidence>
<dbReference type="Gene3D" id="3.40.1280.10">
    <property type="match status" value="1"/>
</dbReference>
<dbReference type="EC" id="2.1.1.193" evidence="3"/>
<name>A0A1W1BC48_9ZZZZ</name>
<dbReference type="EMBL" id="FPHF01000011">
    <property type="protein sequence ID" value="SFV51180.1"/>
    <property type="molecule type" value="Genomic_DNA"/>
</dbReference>
<dbReference type="InterPro" id="IPR006700">
    <property type="entry name" value="RsmE"/>
</dbReference>
<accession>A0A1W1BC48</accession>
<comment type="similarity">
    <text evidence="2">Belongs to the RNA methyltransferase RsmE family.</text>
</comment>
<dbReference type="InterPro" id="IPR029026">
    <property type="entry name" value="tRNA_m1G_MTases_N"/>
</dbReference>
<keyword evidence="6 12" id="KW-0489">Methyltransferase</keyword>
<keyword evidence="7 12" id="KW-0808">Transferase</keyword>
<gene>
    <name evidence="12" type="ORF">MNB_SM-4-507</name>
</gene>
<dbReference type="GO" id="GO:0070042">
    <property type="term" value="F:rRNA (uridine-N3-)-methyltransferase activity"/>
    <property type="evidence" value="ECO:0007669"/>
    <property type="project" value="TreeGrafter"/>
</dbReference>